<evidence type="ECO:0000259" key="8">
    <source>
        <dbReference type="SMART" id="SM00387"/>
    </source>
</evidence>
<dbReference type="Proteomes" id="UP001183246">
    <property type="component" value="Unassembled WGS sequence"/>
</dbReference>
<reference evidence="10" key="1">
    <citation type="submission" date="2023-07" db="EMBL/GenBank/DDBJ databases">
        <title>30 novel species of actinomycetes from the DSMZ collection.</title>
        <authorList>
            <person name="Nouioui I."/>
        </authorList>
    </citation>
    <scope>NUCLEOTIDE SEQUENCE [LARGE SCALE GENOMIC DNA]</scope>
    <source>
        <strain evidence="10">DSM 44938</strain>
    </source>
</reference>
<keyword evidence="7" id="KW-0812">Transmembrane</keyword>
<keyword evidence="7" id="KW-1133">Transmembrane helix</keyword>
<feature type="transmembrane region" description="Helical" evidence="7">
    <location>
        <begin position="313"/>
        <end position="333"/>
    </location>
</feature>
<accession>A0ABU2MK23</accession>
<dbReference type="Gene3D" id="3.30.565.10">
    <property type="entry name" value="Histidine kinase-like ATPase, C-terminal domain"/>
    <property type="match status" value="1"/>
</dbReference>
<feature type="compositionally biased region" description="Pro residues" evidence="6">
    <location>
        <begin position="657"/>
        <end position="666"/>
    </location>
</feature>
<dbReference type="Gene3D" id="6.10.340.10">
    <property type="match status" value="1"/>
</dbReference>
<evidence type="ECO:0000256" key="3">
    <source>
        <dbReference type="ARBA" id="ARBA00022553"/>
    </source>
</evidence>
<dbReference type="Pfam" id="PF02518">
    <property type="entry name" value="HATPase_c"/>
    <property type="match status" value="1"/>
</dbReference>
<keyword evidence="5" id="KW-0418">Kinase</keyword>
<evidence type="ECO:0000256" key="4">
    <source>
        <dbReference type="ARBA" id="ARBA00022679"/>
    </source>
</evidence>
<dbReference type="InterPro" id="IPR003594">
    <property type="entry name" value="HATPase_dom"/>
</dbReference>
<keyword evidence="7" id="KW-0472">Membrane</keyword>
<feature type="domain" description="Histidine kinase/HSP90-like ATPase" evidence="8">
    <location>
        <begin position="523"/>
        <end position="644"/>
    </location>
</feature>
<evidence type="ECO:0000256" key="2">
    <source>
        <dbReference type="ARBA" id="ARBA00012438"/>
    </source>
</evidence>
<evidence type="ECO:0000256" key="5">
    <source>
        <dbReference type="ARBA" id="ARBA00022777"/>
    </source>
</evidence>
<keyword evidence="3" id="KW-0597">Phosphoprotein</keyword>
<protein>
    <recommendedName>
        <fullName evidence="2">histidine kinase</fullName>
        <ecNumber evidence="2">2.7.13.3</ecNumber>
    </recommendedName>
</protein>
<name>A0ABU2MK23_9ACTN</name>
<keyword evidence="4" id="KW-0808">Transferase</keyword>
<evidence type="ECO:0000313" key="10">
    <source>
        <dbReference type="Proteomes" id="UP001183246"/>
    </source>
</evidence>
<feature type="region of interest" description="Disordered" evidence="6">
    <location>
        <begin position="640"/>
        <end position="666"/>
    </location>
</feature>
<dbReference type="InterPro" id="IPR050428">
    <property type="entry name" value="TCS_sensor_his_kinase"/>
</dbReference>
<dbReference type="InterPro" id="IPR036890">
    <property type="entry name" value="HATPase_C_sf"/>
</dbReference>
<keyword evidence="10" id="KW-1185">Reference proteome</keyword>
<comment type="caution">
    <text evidence="9">The sequence shown here is derived from an EMBL/GenBank/DDBJ whole genome shotgun (WGS) entry which is preliminary data.</text>
</comment>
<evidence type="ECO:0000256" key="1">
    <source>
        <dbReference type="ARBA" id="ARBA00000085"/>
    </source>
</evidence>
<dbReference type="InterPro" id="IPR013587">
    <property type="entry name" value="Nitrate/nitrite_sensing"/>
</dbReference>
<evidence type="ECO:0000313" key="9">
    <source>
        <dbReference type="EMBL" id="MDT0341962.1"/>
    </source>
</evidence>
<dbReference type="EMBL" id="JAVREL010000002">
    <property type="protein sequence ID" value="MDT0341962.1"/>
    <property type="molecule type" value="Genomic_DNA"/>
</dbReference>
<comment type="catalytic activity">
    <reaction evidence="1">
        <text>ATP + protein L-histidine = ADP + protein N-phospho-L-histidine.</text>
        <dbReference type="EC" id="2.7.13.3"/>
    </reaction>
</comment>
<dbReference type="PANTHER" id="PTHR45436">
    <property type="entry name" value="SENSOR HISTIDINE KINASE YKOH"/>
    <property type="match status" value="1"/>
</dbReference>
<gene>
    <name evidence="9" type="ORF">RM590_04835</name>
</gene>
<dbReference type="SUPFAM" id="SSF55874">
    <property type="entry name" value="ATPase domain of HSP90 chaperone/DNA topoisomerase II/histidine kinase"/>
    <property type="match status" value="1"/>
</dbReference>
<dbReference type="Pfam" id="PF08376">
    <property type="entry name" value="NIT"/>
    <property type="match status" value="1"/>
</dbReference>
<proteinExistence type="predicted"/>
<evidence type="ECO:0000256" key="6">
    <source>
        <dbReference type="SAM" id="MobiDB-lite"/>
    </source>
</evidence>
<feature type="transmembrane region" description="Helical" evidence="7">
    <location>
        <begin position="21"/>
        <end position="39"/>
    </location>
</feature>
<dbReference type="SMART" id="SM00387">
    <property type="entry name" value="HATPase_c"/>
    <property type="match status" value="1"/>
</dbReference>
<dbReference type="PANTHER" id="PTHR45436:SF5">
    <property type="entry name" value="SENSOR HISTIDINE KINASE TRCS"/>
    <property type="match status" value="1"/>
</dbReference>
<evidence type="ECO:0000256" key="7">
    <source>
        <dbReference type="SAM" id="Phobius"/>
    </source>
</evidence>
<dbReference type="EC" id="2.7.13.3" evidence="2"/>
<organism evidence="9 10">
    <name type="scientific">Streptomyces litchfieldiae</name>
    <dbReference type="NCBI Taxonomy" id="3075543"/>
    <lineage>
        <taxon>Bacteria</taxon>
        <taxon>Bacillati</taxon>
        <taxon>Actinomycetota</taxon>
        <taxon>Actinomycetes</taxon>
        <taxon>Kitasatosporales</taxon>
        <taxon>Streptomycetaceae</taxon>
        <taxon>Streptomyces</taxon>
    </lineage>
</organism>
<dbReference type="RefSeq" id="WP_311703096.1">
    <property type="nucleotide sequence ID" value="NZ_JAVREL010000002.1"/>
</dbReference>
<sequence length="666" mass="71325">MSQRDQGAPDFLKRLPVWRTIRGRVTVVLAVPTCLLLVITGTSVADRAGDWFEARDTTERVDLLLDAQTLVRELQRERGLTNGLLSGAADYRAELTATRARADAARRALPEAEPAAAAALDRARDTLARLGTVRGAVDDASIERADALDFYTDAITSLNDLLVADHHHSDRQLGYCLDALRSLADVTESLALERGLMNGVFAADRFAGPDEYAEFTEARAARVATLGDYRQFATSDQQAALDAAFTTDAARRTADFEAAAINAADGSALGADPEAWWNAATTVVDDLHAVQQGVGGDARDRAGELSGQAGRQLAGFTGLGAFVLAVALALGWLATRSITRPLDVLAREANEVADRWLPETVRAIQEAEPDTAERLLPAVPPQPPDSAEEVTRLAFALRDVERAAVELAAEQTALRRNSSESLANLGQRNQRLLDRQLRLITALESQETDPEALADLFELDHLATRMQRNAESLLILTGEQSAAPRMWPGTVPVAEVVRSAISEVEDYRRVTLTVMDPCRVLGACVAELSHLLAELIENALAATPPGRPVEVAGWRDGDEYCLAVVDRGRGMTDAELSRANARLAGRESFLVAPSGYLGHYVVGRLAARLGAQVEVRHTQLPTTSGPLTRGNGVSAFVALPPRLLGPDPENEPSGTTPAPPVPAGAA</sequence>